<accession>A0A1B0A3N8</accession>
<evidence type="ECO:0000256" key="1">
    <source>
        <dbReference type="SAM" id="MobiDB-lite"/>
    </source>
</evidence>
<organism evidence="2 3">
    <name type="scientific">Glossina pallidipes</name>
    <name type="common">Tsetse fly</name>
    <dbReference type="NCBI Taxonomy" id="7398"/>
    <lineage>
        <taxon>Eukaryota</taxon>
        <taxon>Metazoa</taxon>
        <taxon>Ecdysozoa</taxon>
        <taxon>Arthropoda</taxon>
        <taxon>Hexapoda</taxon>
        <taxon>Insecta</taxon>
        <taxon>Pterygota</taxon>
        <taxon>Neoptera</taxon>
        <taxon>Endopterygota</taxon>
        <taxon>Diptera</taxon>
        <taxon>Brachycera</taxon>
        <taxon>Muscomorpha</taxon>
        <taxon>Hippoboscoidea</taxon>
        <taxon>Glossinidae</taxon>
        <taxon>Glossina</taxon>
    </lineage>
</organism>
<protein>
    <submittedName>
        <fullName evidence="2">Uncharacterized protein</fullName>
    </submittedName>
</protein>
<dbReference type="VEuPathDB" id="VectorBase:GPAI033501"/>
<sequence>MKSKPRGVRPRIHGHRLRDEKALGPIRQSRPQAPGRHQAIGTADRVGGPHKAAIAFAILTCESWAPRDTNRRESTPTPTDERHKPACTGDHIGAGQSRGTSNPHRYSANNQRNNPFSSPPGSAEHTKFSR</sequence>
<evidence type="ECO:0000313" key="3">
    <source>
        <dbReference type="Proteomes" id="UP000092445"/>
    </source>
</evidence>
<feature type="compositionally biased region" description="Polar residues" evidence="1">
    <location>
        <begin position="97"/>
        <end position="120"/>
    </location>
</feature>
<dbReference type="EnsemblMetazoa" id="GPAI033501-RA">
    <property type="protein sequence ID" value="GPAI033501-PA"/>
    <property type="gene ID" value="GPAI033501"/>
</dbReference>
<reference evidence="2" key="2">
    <citation type="submission" date="2020-05" db="UniProtKB">
        <authorList>
            <consortium name="EnsemblMetazoa"/>
        </authorList>
    </citation>
    <scope>IDENTIFICATION</scope>
    <source>
        <strain evidence="2">IAEA</strain>
    </source>
</reference>
<keyword evidence="3" id="KW-1185">Reference proteome</keyword>
<name>A0A1B0A3N8_GLOPL</name>
<feature type="compositionally biased region" description="Basic and acidic residues" evidence="1">
    <location>
        <begin position="68"/>
        <end position="84"/>
    </location>
</feature>
<feature type="region of interest" description="Disordered" evidence="1">
    <location>
        <begin position="1"/>
        <end position="48"/>
    </location>
</feature>
<feature type="region of interest" description="Disordered" evidence="1">
    <location>
        <begin position="61"/>
        <end position="130"/>
    </location>
</feature>
<proteinExistence type="predicted"/>
<dbReference type="AlphaFoldDB" id="A0A1B0A3N8"/>
<dbReference type="Proteomes" id="UP000092445">
    <property type="component" value="Unassembled WGS sequence"/>
</dbReference>
<evidence type="ECO:0000313" key="2">
    <source>
        <dbReference type="EnsemblMetazoa" id="GPAI033501-PA"/>
    </source>
</evidence>
<feature type="compositionally biased region" description="Basic residues" evidence="1">
    <location>
        <begin position="1"/>
        <end position="16"/>
    </location>
</feature>
<reference evidence="3" key="1">
    <citation type="submission" date="2014-03" db="EMBL/GenBank/DDBJ databases">
        <authorList>
            <person name="Aksoy S."/>
            <person name="Warren W."/>
            <person name="Wilson R.K."/>
        </authorList>
    </citation>
    <scope>NUCLEOTIDE SEQUENCE [LARGE SCALE GENOMIC DNA]</scope>
    <source>
        <strain evidence="3">IAEA</strain>
    </source>
</reference>